<evidence type="ECO:0000256" key="3">
    <source>
        <dbReference type="ARBA" id="ARBA00022670"/>
    </source>
</evidence>
<organism evidence="11 12">
    <name type="scientific">Coilia grayii</name>
    <name type="common">Gray's grenadier anchovy</name>
    <dbReference type="NCBI Taxonomy" id="363190"/>
    <lineage>
        <taxon>Eukaryota</taxon>
        <taxon>Metazoa</taxon>
        <taxon>Chordata</taxon>
        <taxon>Craniata</taxon>
        <taxon>Vertebrata</taxon>
        <taxon>Euteleostomi</taxon>
        <taxon>Actinopterygii</taxon>
        <taxon>Neopterygii</taxon>
        <taxon>Teleostei</taxon>
        <taxon>Clupei</taxon>
        <taxon>Clupeiformes</taxon>
        <taxon>Clupeoidei</taxon>
        <taxon>Engraulidae</taxon>
        <taxon>Coilinae</taxon>
        <taxon>Coilia</taxon>
    </lineage>
</organism>
<dbReference type="Pfam" id="PF00078">
    <property type="entry name" value="RVT_1"/>
    <property type="match status" value="1"/>
</dbReference>
<gene>
    <name evidence="11" type="ORF">ACEWY4_003881</name>
</gene>
<dbReference type="InterPro" id="IPR000477">
    <property type="entry name" value="RT_dom"/>
</dbReference>
<dbReference type="InterPro" id="IPR043128">
    <property type="entry name" value="Rev_trsase/Diguanyl_cyclase"/>
</dbReference>
<keyword evidence="7" id="KW-0255">Endonuclease</keyword>
<keyword evidence="5" id="KW-0548">Nucleotidyltransferase</keyword>
<name>A0ABD1KJZ1_9TELE</name>
<evidence type="ECO:0000256" key="4">
    <source>
        <dbReference type="ARBA" id="ARBA00022679"/>
    </source>
</evidence>
<dbReference type="Gene3D" id="3.30.70.270">
    <property type="match status" value="2"/>
</dbReference>
<dbReference type="Proteomes" id="UP001591681">
    <property type="component" value="Unassembled WGS sequence"/>
</dbReference>
<feature type="domain" description="Reverse transcriptase" evidence="10">
    <location>
        <begin position="37"/>
        <end position="215"/>
    </location>
</feature>
<comment type="caution">
    <text evidence="11">The sequence shown here is derived from an EMBL/GenBank/DDBJ whole genome shotgun (WGS) entry which is preliminary data.</text>
</comment>
<dbReference type="EMBL" id="JBHFQA010000004">
    <property type="protein sequence ID" value="KAL2099487.1"/>
    <property type="molecule type" value="Genomic_DNA"/>
</dbReference>
<dbReference type="GO" id="GO:0003964">
    <property type="term" value="F:RNA-directed DNA polymerase activity"/>
    <property type="evidence" value="ECO:0007669"/>
    <property type="project" value="UniProtKB-KW"/>
</dbReference>
<keyword evidence="6" id="KW-0540">Nuclease</keyword>
<keyword evidence="8" id="KW-0378">Hydrolase</keyword>
<evidence type="ECO:0000256" key="2">
    <source>
        <dbReference type="ARBA" id="ARBA00012180"/>
    </source>
</evidence>
<evidence type="ECO:0000256" key="7">
    <source>
        <dbReference type="ARBA" id="ARBA00022759"/>
    </source>
</evidence>
<dbReference type="AlphaFoldDB" id="A0ABD1KJZ1"/>
<keyword evidence="3" id="KW-0645">Protease</keyword>
<keyword evidence="12" id="KW-1185">Reference proteome</keyword>
<evidence type="ECO:0000256" key="1">
    <source>
        <dbReference type="ARBA" id="ARBA00010879"/>
    </source>
</evidence>
<dbReference type="FunFam" id="3.10.10.10:FF:000007">
    <property type="entry name" value="Retrovirus-related Pol polyprotein from transposon 17.6-like Protein"/>
    <property type="match status" value="1"/>
</dbReference>
<dbReference type="PANTHER" id="PTHR33064:SF29">
    <property type="entry name" value="PEPTIDASE A2 DOMAIN-CONTAINING PROTEIN-RELATED"/>
    <property type="match status" value="1"/>
</dbReference>
<evidence type="ECO:0000256" key="5">
    <source>
        <dbReference type="ARBA" id="ARBA00022695"/>
    </source>
</evidence>
<evidence type="ECO:0000313" key="12">
    <source>
        <dbReference type="Proteomes" id="UP001591681"/>
    </source>
</evidence>
<evidence type="ECO:0000259" key="10">
    <source>
        <dbReference type="PROSITE" id="PS50878"/>
    </source>
</evidence>
<dbReference type="EC" id="3.1.26.4" evidence="2"/>
<proteinExistence type="inferred from homology"/>
<dbReference type="InterPro" id="IPR051320">
    <property type="entry name" value="Viral_Replic_Matur_Polypro"/>
</dbReference>
<evidence type="ECO:0000256" key="9">
    <source>
        <dbReference type="ARBA" id="ARBA00022918"/>
    </source>
</evidence>
<dbReference type="CDD" id="cd01647">
    <property type="entry name" value="RT_LTR"/>
    <property type="match status" value="1"/>
</dbReference>
<evidence type="ECO:0000256" key="8">
    <source>
        <dbReference type="ARBA" id="ARBA00022801"/>
    </source>
</evidence>
<dbReference type="SUPFAM" id="SSF56672">
    <property type="entry name" value="DNA/RNA polymerases"/>
    <property type="match status" value="1"/>
</dbReference>
<dbReference type="GO" id="GO:0006508">
    <property type="term" value="P:proteolysis"/>
    <property type="evidence" value="ECO:0007669"/>
    <property type="project" value="UniProtKB-KW"/>
</dbReference>
<reference evidence="11 12" key="1">
    <citation type="submission" date="2024-09" db="EMBL/GenBank/DDBJ databases">
        <title>A chromosome-level genome assembly of Gray's grenadier anchovy, Coilia grayii.</title>
        <authorList>
            <person name="Fu Z."/>
        </authorList>
    </citation>
    <scope>NUCLEOTIDE SEQUENCE [LARGE SCALE GENOMIC DNA]</scope>
    <source>
        <strain evidence="11">G4</strain>
        <tissue evidence="11">Muscle</tissue>
    </source>
</reference>
<dbReference type="GO" id="GO:0004523">
    <property type="term" value="F:RNA-DNA hybrid ribonuclease activity"/>
    <property type="evidence" value="ECO:0007669"/>
    <property type="project" value="UniProtKB-EC"/>
</dbReference>
<protein>
    <recommendedName>
        <fullName evidence="2">ribonuclease H</fullName>
        <ecNumber evidence="2">3.1.26.4</ecNumber>
    </recommendedName>
</protein>
<evidence type="ECO:0000256" key="6">
    <source>
        <dbReference type="ARBA" id="ARBA00022722"/>
    </source>
</evidence>
<keyword evidence="9" id="KW-0695">RNA-directed DNA polymerase</keyword>
<dbReference type="GO" id="GO:0008233">
    <property type="term" value="F:peptidase activity"/>
    <property type="evidence" value="ECO:0007669"/>
    <property type="project" value="UniProtKB-KW"/>
</dbReference>
<evidence type="ECO:0000313" key="11">
    <source>
        <dbReference type="EMBL" id="KAL2099487.1"/>
    </source>
</evidence>
<accession>A0ABD1KJZ1</accession>
<sequence>MVEHPIPLKDTTPVRQRMYRVPERLLPHLRAEVEEMLSLGVIERAASEWSNPVVLVPKKDGTMRFCIDFWRVNAQSHFDAYPMPRLEDLIERLGKASFISTLDLCKGYWQVPLVREARPYTAFRTPQGLFQFVVMPFGLQGAPDTFQRLMDCVLAGTDSYAASYLDDIVVYSATWEDHLHHLSDVLRRIQAAGLTIHPLTCALAREEVQYLGHVLGRGVIRPQTDKVQAILDCPRPQSKKDVRSFLGLVGWYRRFVPDFARRAAPLSDLTRKSGTTKIP</sequence>
<keyword evidence="4" id="KW-0808">Transferase</keyword>
<dbReference type="PANTHER" id="PTHR33064">
    <property type="entry name" value="POL PROTEIN"/>
    <property type="match status" value="1"/>
</dbReference>
<comment type="similarity">
    <text evidence="1">Belongs to the beta type-B retroviral polymerase family. HERV class-II K(HML-2) pol subfamily.</text>
</comment>
<dbReference type="Gene3D" id="3.10.10.10">
    <property type="entry name" value="HIV Type 1 Reverse Transcriptase, subunit A, domain 1"/>
    <property type="match status" value="1"/>
</dbReference>
<dbReference type="PROSITE" id="PS50878">
    <property type="entry name" value="RT_POL"/>
    <property type="match status" value="1"/>
</dbReference>
<dbReference type="InterPro" id="IPR043502">
    <property type="entry name" value="DNA/RNA_pol_sf"/>
</dbReference>